<feature type="compositionally biased region" description="Low complexity" evidence="7">
    <location>
        <begin position="37"/>
        <end position="69"/>
    </location>
</feature>
<feature type="coiled-coil region" evidence="6">
    <location>
        <begin position="948"/>
        <end position="998"/>
    </location>
</feature>
<dbReference type="InterPro" id="IPR051952">
    <property type="entry name" value="Golgi-autophagy_related"/>
</dbReference>
<dbReference type="PANTHER" id="PTHR23157:SF25">
    <property type="entry name" value="GRIP AND COILED-COIL DOMAIN-CONTAINING PROTEIN 1"/>
    <property type="match status" value="1"/>
</dbReference>
<evidence type="ECO:0000256" key="4">
    <source>
        <dbReference type="ARBA" id="ARBA00023054"/>
    </source>
</evidence>
<evidence type="ECO:0000256" key="1">
    <source>
        <dbReference type="ARBA" id="ARBA00004184"/>
    </source>
</evidence>
<evidence type="ECO:0000256" key="3">
    <source>
        <dbReference type="ARBA" id="ARBA00022490"/>
    </source>
</evidence>
<evidence type="ECO:0000256" key="5">
    <source>
        <dbReference type="ARBA" id="ARBA00023136"/>
    </source>
</evidence>
<dbReference type="InterPro" id="IPR000237">
    <property type="entry name" value="GRIP_dom"/>
</dbReference>
<feature type="coiled-coil region" evidence="6">
    <location>
        <begin position="674"/>
        <end position="758"/>
    </location>
</feature>
<evidence type="ECO:0000313" key="10">
    <source>
        <dbReference type="Proteomes" id="UP000693981"/>
    </source>
</evidence>
<keyword evidence="10" id="KW-1185">Reference proteome</keyword>
<keyword evidence="3" id="KW-0963">Cytoplasm</keyword>
<comment type="caution">
    <text evidence="9">The sequence shown here is derived from an EMBL/GenBank/DDBJ whole genome shotgun (WGS) entry which is preliminary data.</text>
</comment>
<name>A0A8T1XCL3_9STRA</name>
<dbReference type="PROSITE" id="PS50913">
    <property type="entry name" value="GRIP"/>
    <property type="match status" value="1"/>
</dbReference>
<dbReference type="OrthoDB" id="1926336at2759"/>
<dbReference type="FunFam" id="1.10.220.60:FF:000006">
    <property type="entry name" value="GRIP and coiled-coil domain-containing protein 2"/>
    <property type="match status" value="1"/>
</dbReference>
<gene>
    <name evidence="9" type="ORF">PHYBOEH_003003</name>
</gene>
<feature type="coiled-coil region" evidence="6">
    <location>
        <begin position="815"/>
        <end position="896"/>
    </location>
</feature>
<reference evidence="9" key="1">
    <citation type="submission" date="2021-02" db="EMBL/GenBank/DDBJ databases">
        <authorList>
            <person name="Palmer J.M."/>
        </authorList>
    </citation>
    <scope>NUCLEOTIDE SEQUENCE</scope>
    <source>
        <strain evidence="9">SCRP23</strain>
    </source>
</reference>
<proteinExistence type="predicted"/>
<evidence type="ECO:0000313" key="9">
    <source>
        <dbReference type="EMBL" id="KAG7401120.1"/>
    </source>
</evidence>
<accession>A0A8T1XCL3</accession>
<keyword evidence="5" id="KW-0472">Membrane</keyword>
<feature type="compositionally biased region" description="Polar residues" evidence="7">
    <location>
        <begin position="216"/>
        <end position="230"/>
    </location>
</feature>
<feature type="compositionally biased region" description="Basic and acidic residues" evidence="7">
    <location>
        <begin position="231"/>
        <end position="261"/>
    </location>
</feature>
<dbReference type="PANTHER" id="PTHR23157">
    <property type="entry name" value="GRIP AND COILED-COIL DOMAIN-CONTAINING PROTEIN 1"/>
    <property type="match status" value="1"/>
</dbReference>
<evidence type="ECO:0000256" key="7">
    <source>
        <dbReference type="SAM" id="MobiDB-lite"/>
    </source>
</evidence>
<keyword evidence="4 6" id="KW-0175">Coiled coil</keyword>
<dbReference type="AlphaFoldDB" id="A0A8T1XCL3"/>
<feature type="compositionally biased region" description="Polar residues" evidence="7">
    <location>
        <begin position="281"/>
        <end position="291"/>
    </location>
</feature>
<dbReference type="GO" id="GO:0005794">
    <property type="term" value="C:Golgi apparatus"/>
    <property type="evidence" value="ECO:0007669"/>
    <property type="project" value="TreeGrafter"/>
</dbReference>
<dbReference type="EMBL" id="JAGDFL010000018">
    <property type="protein sequence ID" value="KAG7401120.1"/>
    <property type="molecule type" value="Genomic_DNA"/>
</dbReference>
<evidence type="ECO:0000259" key="8">
    <source>
        <dbReference type="PROSITE" id="PS50913"/>
    </source>
</evidence>
<dbReference type="Pfam" id="PF01465">
    <property type="entry name" value="GRIP"/>
    <property type="match status" value="1"/>
</dbReference>
<evidence type="ECO:0000256" key="2">
    <source>
        <dbReference type="ARBA" id="ARBA00004496"/>
    </source>
</evidence>
<feature type="region of interest" description="Disordered" evidence="7">
    <location>
        <begin position="1072"/>
        <end position="1141"/>
    </location>
</feature>
<feature type="region of interest" description="Disordered" evidence="7">
    <location>
        <begin position="37"/>
        <end position="70"/>
    </location>
</feature>
<feature type="domain" description="GRIP" evidence="8">
    <location>
        <begin position="995"/>
        <end position="1046"/>
    </location>
</feature>
<dbReference type="Proteomes" id="UP000693981">
    <property type="component" value="Unassembled WGS sequence"/>
</dbReference>
<feature type="region of interest" description="Disordered" evidence="7">
    <location>
        <begin position="199"/>
        <end position="347"/>
    </location>
</feature>
<dbReference type="SMART" id="SM00755">
    <property type="entry name" value="Grip"/>
    <property type="match status" value="1"/>
</dbReference>
<sequence length="1141" mass="129064">MLKKKEKLEQMRELGRGGLSKGLHYLQQRAAAATAALENGEAAAAATATATDSSSAAPSETSEASNSTSRMSYEELLALSMKLTRQNKLMKTQFQKTQARLKAAAVSDADSLLLREFLEREVGLDVASCQKTVEGDEPQGASIDKTALKERYEILRVLKQKEFLESKAPAPVVESVDLLDLSPVEKTKERQYEEIDLAEGNGEQSQLDEAMKQVERMQQQVKEGAEQTQELQRKLTARDEQQEALRRQLEEDKKLLEDKVQEMQSQQSEMEAEWKQRWDEQSQLVASLQQESKQDGQAERHNKEQEQELDRLNELKGELENRVRELSQQLDAGAKQREDEQQEATQRLAEIEQEKLELGEQLRQAEERVVSAVAIEAQLEEKVTAALEAQRAELEAAKTANERLQKQLQTLQDASNPPTEAREVRTEDAQTIESLRVEISRLEGLLETRESDSKELEQEIATLKEQQVQRVQEGQSNDRADATLMQELERVKMESAEHVHEMQVLQKKLQVAEERLAKANSESECTSSLVEALKEDTSRLADQVALLEQQRATLEKELLALKDVKAQLEEQQELDHEARAAMEKQLVEERTYWTSKLESLITDSDAATTKAETLETELREKEKQVTKMAASQTAMTTEMMELQKQLSGMREDLAMAAEGLEAHATKAEANERRFIQSEQEAVELKSQLEVMREKHHDNFEMLRREKETELERVQQERRILTEEKKELSRDKEELLSRCQSLERELMSARKHEAELEASLSDQTFLVGNLSVDLAETKKSLSDRMAHATRLQTENMGMAGKLAEQVALIESALRDAGNAKAAHNDMEVQVQAAKAEMQCMKESEAKAKQDLENLRLEMQKQEDSFQNEREEAKRALQDAVENEKLVFKREVERLEMESKHKSKLALQAVLEKEKEIARLSTRLGVVEEDVRSGDADNRKILEFAQLQAKREAEAREQAAEMQALSAQLEEAQKELQELRDDKRRHAEELTALLQNQRRDGVNMEYLKNVVVQYMSFRPGSSQQARLVPVLTTLLQFTAADIKEIKHATRRGNSWTSWGTSDTSLDYKPIVVGAGHRHPMAPPAPITTGRDGNGSRSPLGRMASEPGPRPSPPSPMSSRASSFYLPNGGNDESADPSGESADF</sequence>
<protein>
    <recommendedName>
        <fullName evidence="8">GRIP domain-containing protein</fullName>
    </recommendedName>
</protein>
<evidence type="ECO:0000256" key="6">
    <source>
        <dbReference type="SAM" id="Coils"/>
    </source>
</evidence>
<organism evidence="9 10">
    <name type="scientific">Phytophthora boehmeriae</name>
    <dbReference type="NCBI Taxonomy" id="109152"/>
    <lineage>
        <taxon>Eukaryota</taxon>
        <taxon>Sar</taxon>
        <taxon>Stramenopiles</taxon>
        <taxon>Oomycota</taxon>
        <taxon>Peronosporomycetes</taxon>
        <taxon>Peronosporales</taxon>
        <taxon>Peronosporaceae</taxon>
        <taxon>Phytophthora</taxon>
    </lineage>
</organism>
<comment type="subcellular location">
    <subcellularLocation>
        <location evidence="2">Cytoplasm</location>
    </subcellularLocation>
    <subcellularLocation>
        <location evidence="1">Endomembrane system</location>
        <topology evidence="1">Peripheral membrane protein</topology>
    </subcellularLocation>
</comment>
<feature type="compositionally biased region" description="Basic and acidic residues" evidence="7">
    <location>
        <begin position="292"/>
        <end position="325"/>
    </location>
</feature>